<organism evidence="4 5">
    <name type="scientific">Acinetobacter schindleri NIPH 900</name>
    <dbReference type="NCBI Taxonomy" id="1217675"/>
    <lineage>
        <taxon>Bacteria</taxon>
        <taxon>Pseudomonadati</taxon>
        <taxon>Pseudomonadota</taxon>
        <taxon>Gammaproteobacteria</taxon>
        <taxon>Moraxellales</taxon>
        <taxon>Moraxellaceae</taxon>
        <taxon>Acinetobacter</taxon>
    </lineage>
</organism>
<proteinExistence type="predicted"/>
<dbReference type="HOGENOM" id="CLU_000445_59_0_6"/>
<dbReference type="Gene3D" id="3.40.50.880">
    <property type="match status" value="1"/>
</dbReference>
<dbReference type="Proteomes" id="UP000018438">
    <property type="component" value="Unassembled WGS sequence"/>
</dbReference>
<dbReference type="Gene3D" id="1.10.10.60">
    <property type="entry name" value="Homeodomain-like"/>
    <property type="match status" value="2"/>
</dbReference>
<protein>
    <recommendedName>
        <fullName evidence="3">HTH araC/xylS-type domain-containing protein</fullName>
    </recommendedName>
</protein>
<evidence type="ECO:0000259" key="3">
    <source>
        <dbReference type="PROSITE" id="PS01124"/>
    </source>
</evidence>
<comment type="caution">
    <text evidence="4">The sequence shown here is derived from an EMBL/GenBank/DDBJ whole genome shotgun (WGS) entry which is preliminary data.</text>
</comment>
<keyword evidence="5" id="KW-1185">Reference proteome</keyword>
<dbReference type="PATRIC" id="fig|1217675.3.peg.2462"/>
<dbReference type="SUPFAM" id="SSF46689">
    <property type="entry name" value="Homeodomain-like"/>
    <property type="match status" value="2"/>
</dbReference>
<evidence type="ECO:0000256" key="2">
    <source>
        <dbReference type="ARBA" id="ARBA00023163"/>
    </source>
</evidence>
<dbReference type="InterPro" id="IPR052158">
    <property type="entry name" value="INH-QAR"/>
</dbReference>
<evidence type="ECO:0000313" key="4">
    <source>
        <dbReference type="EMBL" id="ENV12519.1"/>
    </source>
</evidence>
<feature type="domain" description="HTH araC/xylS-type" evidence="3">
    <location>
        <begin position="223"/>
        <end position="321"/>
    </location>
</feature>
<reference evidence="4 5" key="1">
    <citation type="submission" date="2013-02" db="EMBL/GenBank/DDBJ databases">
        <title>The Genome Sequence of Acinetobacter schindleri NIPH 900.</title>
        <authorList>
            <consortium name="The Broad Institute Genome Sequencing Platform"/>
            <consortium name="The Broad Institute Genome Sequencing Center for Infectious Disease"/>
            <person name="Cerqueira G."/>
            <person name="Feldgarden M."/>
            <person name="Courvalin P."/>
            <person name="Perichon B."/>
            <person name="Grillot-Courvalin C."/>
            <person name="Clermont D."/>
            <person name="Rocha E."/>
            <person name="Yoon E.-J."/>
            <person name="Nemec A."/>
            <person name="Walker B."/>
            <person name="Young S.K."/>
            <person name="Zeng Q."/>
            <person name="Gargeya S."/>
            <person name="Fitzgerald M."/>
            <person name="Haas B."/>
            <person name="Abouelleil A."/>
            <person name="Alvarado L."/>
            <person name="Arachchi H.M."/>
            <person name="Berlin A.M."/>
            <person name="Chapman S.B."/>
            <person name="Dewar J."/>
            <person name="Goldberg J."/>
            <person name="Griggs A."/>
            <person name="Gujja S."/>
            <person name="Hansen M."/>
            <person name="Howarth C."/>
            <person name="Imamovic A."/>
            <person name="Larimer J."/>
            <person name="McCowan C."/>
            <person name="Murphy C."/>
            <person name="Neiman D."/>
            <person name="Pearson M."/>
            <person name="Priest M."/>
            <person name="Roberts A."/>
            <person name="Saif S."/>
            <person name="Shea T."/>
            <person name="Sisk P."/>
            <person name="Sykes S."/>
            <person name="Wortman J."/>
            <person name="Nusbaum C."/>
            <person name="Birren B."/>
        </authorList>
    </citation>
    <scope>NUCLEOTIDE SEQUENCE [LARGE SCALE GENOMIC DNA]</scope>
    <source>
        <strain evidence="4 5">NIPH 900</strain>
    </source>
</reference>
<dbReference type="CDD" id="cd03138">
    <property type="entry name" value="GATase1_AraC_2"/>
    <property type="match status" value="1"/>
</dbReference>
<dbReference type="Pfam" id="PF12833">
    <property type="entry name" value="HTH_18"/>
    <property type="match status" value="1"/>
</dbReference>
<dbReference type="PANTHER" id="PTHR43130">
    <property type="entry name" value="ARAC-FAMILY TRANSCRIPTIONAL REGULATOR"/>
    <property type="match status" value="1"/>
</dbReference>
<sequence>MKKVVVLGFDGALASAITGVVDLFAMAGVSWNRIQQQEIHRLFQVEIASAQGQAIRCINGILIQAHSAYADIKDVDIAIVPTIAGPIIETLQQNPELIRYLKEADRQQKVIAGNCTGNFFLAEAGILNDRQATTHWGFQDMFQTLYPKVKLHADQLISRDQHIYCAGGGLAWFDLGLHLIERYYGFELAMQSAKSFVIDYRRDSQLSYSLLKIGKPHHDELVQKVQDWLEQHFHEALNLEQLATRFNLTTRTLIRRFKQALDVPPNQYLQALRIEAARKRLEETEQAVDLIMQHVGYHDPSSFRRLFHKKTGLTPLEYRRRFSRRFYHVIKLQQL</sequence>
<dbReference type="Pfam" id="PF01965">
    <property type="entry name" value="DJ-1_PfpI"/>
    <property type="match status" value="1"/>
</dbReference>
<dbReference type="GO" id="GO:0043565">
    <property type="term" value="F:sequence-specific DNA binding"/>
    <property type="evidence" value="ECO:0007669"/>
    <property type="project" value="InterPro"/>
</dbReference>
<dbReference type="PANTHER" id="PTHR43130:SF11">
    <property type="entry name" value="TRANSCRIPTIONAL REGULATORY PROTEIN"/>
    <property type="match status" value="1"/>
</dbReference>
<name>N8XU26_9GAMM</name>
<gene>
    <name evidence="4" type="ORF">F965_02540</name>
</gene>
<evidence type="ECO:0000256" key="1">
    <source>
        <dbReference type="ARBA" id="ARBA00023015"/>
    </source>
</evidence>
<dbReference type="PROSITE" id="PS01124">
    <property type="entry name" value="HTH_ARAC_FAMILY_2"/>
    <property type="match status" value="1"/>
</dbReference>
<dbReference type="InterPro" id="IPR002818">
    <property type="entry name" value="DJ-1/PfpI"/>
</dbReference>
<evidence type="ECO:0000313" key="5">
    <source>
        <dbReference type="Proteomes" id="UP000018438"/>
    </source>
</evidence>
<dbReference type="RefSeq" id="WP_004809564.1">
    <property type="nucleotide sequence ID" value="NZ_KB849443.1"/>
</dbReference>
<keyword evidence="2" id="KW-0804">Transcription</keyword>
<dbReference type="InterPro" id="IPR018060">
    <property type="entry name" value="HTH_AraC"/>
</dbReference>
<dbReference type="InterPro" id="IPR009057">
    <property type="entry name" value="Homeodomain-like_sf"/>
</dbReference>
<dbReference type="GO" id="GO:0003700">
    <property type="term" value="F:DNA-binding transcription factor activity"/>
    <property type="evidence" value="ECO:0007669"/>
    <property type="project" value="InterPro"/>
</dbReference>
<dbReference type="SMART" id="SM00342">
    <property type="entry name" value="HTH_ARAC"/>
    <property type="match status" value="1"/>
</dbReference>
<dbReference type="EMBL" id="APPI01000022">
    <property type="protein sequence ID" value="ENV12519.1"/>
    <property type="molecule type" value="Genomic_DNA"/>
</dbReference>
<dbReference type="AlphaFoldDB" id="N8XU26"/>
<keyword evidence="1" id="KW-0805">Transcription regulation</keyword>
<dbReference type="SUPFAM" id="SSF52317">
    <property type="entry name" value="Class I glutamine amidotransferase-like"/>
    <property type="match status" value="1"/>
</dbReference>
<accession>N8XU26</accession>
<dbReference type="InterPro" id="IPR029062">
    <property type="entry name" value="Class_I_gatase-like"/>
</dbReference>